<evidence type="ECO:0000313" key="1">
    <source>
        <dbReference type="EMBL" id="GBP60238.1"/>
    </source>
</evidence>
<comment type="caution">
    <text evidence="1">The sequence shown here is derived from an EMBL/GenBank/DDBJ whole genome shotgun (WGS) entry which is preliminary data.</text>
</comment>
<protein>
    <submittedName>
        <fullName evidence="1">Uncharacterized protein</fullName>
    </submittedName>
</protein>
<reference evidence="1 2" key="1">
    <citation type="journal article" date="2019" name="Commun. Biol.">
        <title>The bagworm genome reveals a unique fibroin gene that provides high tensile strength.</title>
        <authorList>
            <person name="Kono N."/>
            <person name="Nakamura H."/>
            <person name="Ohtoshi R."/>
            <person name="Tomita M."/>
            <person name="Numata K."/>
            <person name="Arakawa K."/>
        </authorList>
    </citation>
    <scope>NUCLEOTIDE SEQUENCE [LARGE SCALE GENOMIC DNA]</scope>
</reference>
<evidence type="ECO:0000313" key="2">
    <source>
        <dbReference type="Proteomes" id="UP000299102"/>
    </source>
</evidence>
<sequence length="142" mass="15998">MCALWIRMKEHRSESPVLCVSDDLRLPEDMAEDRPQPYLLEVSNGVPYPIKGFSYIGKESYCLFLGFEALRDKFDLLEGLLESEPLRSHRPYSLTYRNATAAGNKMGPTVTVPSDFLFRDDYLKESSIGKSFAVGTPRVPSG</sequence>
<dbReference type="EMBL" id="BGZK01000782">
    <property type="protein sequence ID" value="GBP60238.1"/>
    <property type="molecule type" value="Genomic_DNA"/>
</dbReference>
<name>A0A4C1X8U6_EUMVA</name>
<accession>A0A4C1X8U6</accession>
<proteinExistence type="predicted"/>
<keyword evidence="2" id="KW-1185">Reference proteome</keyword>
<dbReference type="AlphaFoldDB" id="A0A4C1X8U6"/>
<organism evidence="1 2">
    <name type="scientific">Eumeta variegata</name>
    <name type="common">Bagworm moth</name>
    <name type="synonym">Eumeta japonica</name>
    <dbReference type="NCBI Taxonomy" id="151549"/>
    <lineage>
        <taxon>Eukaryota</taxon>
        <taxon>Metazoa</taxon>
        <taxon>Ecdysozoa</taxon>
        <taxon>Arthropoda</taxon>
        <taxon>Hexapoda</taxon>
        <taxon>Insecta</taxon>
        <taxon>Pterygota</taxon>
        <taxon>Neoptera</taxon>
        <taxon>Endopterygota</taxon>
        <taxon>Lepidoptera</taxon>
        <taxon>Glossata</taxon>
        <taxon>Ditrysia</taxon>
        <taxon>Tineoidea</taxon>
        <taxon>Psychidae</taxon>
        <taxon>Oiketicinae</taxon>
        <taxon>Eumeta</taxon>
    </lineage>
</organism>
<dbReference type="Proteomes" id="UP000299102">
    <property type="component" value="Unassembled WGS sequence"/>
</dbReference>
<gene>
    <name evidence="1" type="ORF">EVAR_44613_1</name>
</gene>